<evidence type="ECO:0000259" key="4">
    <source>
        <dbReference type="PROSITE" id="PS50995"/>
    </source>
</evidence>
<dbReference type="InterPro" id="IPR000835">
    <property type="entry name" value="HTH_MarR-typ"/>
</dbReference>
<keyword evidence="1" id="KW-0805">Transcription regulation</keyword>
<sequence length="139" mass="15564">MFDRCLYYNVNALARVVNKKWAKAFEELDLSPAHGYMLRVVLSTPGITQKELGVELKLEKSTITRFVDALQKRGLVARKKIAGVDGREQNIYPTGKAAKIHDSLEGLGETLYQTMVSSLGKEQLTILVNQLQESAKKIK</sequence>
<reference evidence="5" key="1">
    <citation type="submission" date="2018-06" db="EMBL/GenBank/DDBJ databases">
        <authorList>
            <person name="Zhirakovskaya E."/>
        </authorList>
    </citation>
    <scope>NUCLEOTIDE SEQUENCE</scope>
</reference>
<name>A0A3B0WKD9_9ZZZZ</name>
<organism evidence="5">
    <name type="scientific">hydrothermal vent metagenome</name>
    <dbReference type="NCBI Taxonomy" id="652676"/>
    <lineage>
        <taxon>unclassified sequences</taxon>
        <taxon>metagenomes</taxon>
        <taxon>ecological metagenomes</taxon>
    </lineage>
</organism>
<proteinExistence type="predicted"/>
<feature type="domain" description="HTH marR-type" evidence="4">
    <location>
        <begin position="3"/>
        <end position="136"/>
    </location>
</feature>
<dbReference type="GO" id="GO:0003677">
    <property type="term" value="F:DNA binding"/>
    <property type="evidence" value="ECO:0007669"/>
    <property type="project" value="UniProtKB-KW"/>
</dbReference>
<gene>
    <name evidence="5" type="ORF">MNBD_GAMMA05-1558</name>
</gene>
<dbReference type="Gene3D" id="1.10.10.10">
    <property type="entry name" value="Winged helix-like DNA-binding domain superfamily/Winged helix DNA-binding domain"/>
    <property type="match status" value="1"/>
</dbReference>
<dbReference type="PANTHER" id="PTHR42756">
    <property type="entry name" value="TRANSCRIPTIONAL REGULATOR, MARR"/>
    <property type="match status" value="1"/>
</dbReference>
<evidence type="ECO:0000256" key="3">
    <source>
        <dbReference type="ARBA" id="ARBA00023163"/>
    </source>
</evidence>
<accession>A0A3B0WKD9</accession>
<evidence type="ECO:0000256" key="1">
    <source>
        <dbReference type="ARBA" id="ARBA00023015"/>
    </source>
</evidence>
<dbReference type="EMBL" id="UOFE01000012">
    <property type="protein sequence ID" value="VAW51037.1"/>
    <property type="molecule type" value="Genomic_DNA"/>
</dbReference>
<keyword evidence="2" id="KW-0238">DNA-binding</keyword>
<dbReference type="Pfam" id="PF12802">
    <property type="entry name" value="MarR_2"/>
    <property type="match status" value="1"/>
</dbReference>
<dbReference type="InterPro" id="IPR036390">
    <property type="entry name" value="WH_DNA-bd_sf"/>
</dbReference>
<dbReference type="PROSITE" id="PS50995">
    <property type="entry name" value="HTH_MARR_2"/>
    <property type="match status" value="1"/>
</dbReference>
<dbReference type="PANTHER" id="PTHR42756:SF1">
    <property type="entry name" value="TRANSCRIPTIONAL REPRESSOR OF EMRAB OPERON"/>
    <property type="match status" value="1"/>
</dbReference>
<dbReference type="SUPFAM" id="SSF46785">
    <property type="entry name" value="Winged helix' DNA-binding domain"/>
    <property type="match status" value="1"/>
</dbReference>
<dbReference type="InterPro" id="IPR036388">
    <property type="entry name" value="WH-like_DNA-bd_sf"/>
</dbReference>
<keyword evidence="3" id="KW-0804">Transcription</keyword>
<dbReference type="GO" id="GO:0003700">
    <property type="term" value="F:DNA-binding transcription factor activity"/>
    <property type="evidence" value="ECO:0007669"/>
    <property type="project" value="InterPro"/>
</dbReference>
<protein>
    <recommendedName>
        <fullName evidence="4">HTH marR-type domain-containing protein</fullName>
    </recommendedName>
</protein>
<evidence type="ECO:0000313" key="5">
    <source>
        <dbReference type="EMBL" id="VAW51037.1"/>
    </source>
</evidence>
<evidence type="ECO:0000256" key="2">
    <source>
        <dbReference type="ARBA" id="ARBA00023125"/>
    </source>
</evidence>
<dbReference type="SMART" id="SM00347">
    <property type="entry name" value="HTH_MARR"/>
    <property type="match status" value="1"/>
</dbReference>
<dbReference type="AlphaFoldDB" id="A0A3B0WKD9"/>